<proteinExistence type="predicted"/>
<gene>
    <name evidence="1" type="ORF">FH972_021237</name>
</gene>
<organism evidence="1 2">
    <name type="scientific">Carpinus fangiana</name>
    <dbReference type="NCBI Taxonomy" id="176857"/>
    <lineage>
        <taxon>Eukaryota</taxon>
        <taxon>Viridiplantae</taxon>
        <taxon>Streptophyta</taxon>
        <taxon>Embryophyta</taxon>
        <taxon>Tracheophyta</taxon>
        <taxon>Spermatophyta</taxon>
        <taxon>Magnoliopsida</taxon>
        <taxon>eudicotyledons</taxon>
        <taxon>Gunneridae</taxon>
        <taxon>Pentapetalae</taxon>
        <taxon>rosids</taxon>
        <taxon>fabids</taxon>
        <taxon>Fagales</taxon>
        <taxon>Betulaceae</taxon>
        <taxon>Carpinus</taxon>
    </lineage>
</organism>
<comment type="caution">
    <text evidence="1">The sequence shown here is derived from an EMBL/GenBank/DDBJ whole genome shotgun (WGS) entry which is preliminary data.</text>
</comment>
<keyword evidence="2" id="KW-1185">Reference proteome</keyword>
<dbReference type="EMBL" id="VIBQ01000009">
    <property type="protein sequence ID" value="KAB8336932.1"/>
    <property type="molecule type" value="Genomic_DNA"/>
</dbReference>
<reference evidence="1 2" key="1">
    <citation type="submission" date="2019-06" db="EMBL/GenBank/DDBJ databases">
        <title>A chromosomal-level reference genome of Carpinus fangiana (Coryloideae, Betulaceae).</title>
        <authorList>
            <person name="Yang X."/>
            <person name="Wang Z."/>
            <person name="Zhang L."/>
            <person name="Hao G."/>
            <person name="Liu J."/>
            <person name="Yang Y."/>
        </authorList>
    </citation>
    <scope>NUCLEOTIDE SEQUENCE [LARGE SCALE GENOMIC DNA]</scope>
    <source>
        <strain evidence="1">Cfa_2016G</strain>
        <tissue evidence="1">Leaf</tissue>
    </source>
</reference>
<evidence type="ECO:0000313" key="2">
    <source>
        <dbReference type="Proteomes" id="UP000327013"/>
    </source>
</evidence>
<sequence>MGNAARGMGVVMEFGDGVVESDVLVVGVEVVVTLGREEVSVGGAWVGLGIGVDDGDELNRVLMVESEEEIREDAKVVLSRRVVDATTVPSSYG</sequence>
<evidence type="ECO:0000313" key="1">
    <source>
        <dbReference type="EMBL" id="KAB8336932.1"/>
    </source>
</evidence>
<accession>A0A5N6KNR9</accession>
<protein>
    <submittedName>
        <fullName evidence="1">Uncharacterized protein</fullName>
    </submittedName>
</protein>
<dbReference type="AlphaFoldDB" id="A0A5N6KNR9"/>
<name>A0A5N6KNR9_9ROSI</name>
<dbReference type="Proteomes" id="UP000327013">
    <property type="component" value="Unassembled WGS sequence"/>
</dbReference>